<organism evidence="1 2">
    <name type="scientific">Glutamicibacter arilaitensis</name>
    <dbReference type="NCBI Taxonomy" id="256701"/>
    <lineage>
        <taxon>Bacteria</taxon>
        <taxon>Bacillati</taxon>
        <taxon>Actinomycetota</taxon>
        <taxon>Actinomycetes</taxon>
        <taxon>Micrococcales</taxon>
        <taxon>Micrococcaceae</taxon>
        <taxon>Glutamicibacter</taxon>
    </lineage>
</organism>
<name>A0A4Y8TU98_9MICC</name>
<dbReference type="RefSeq" id="WP_134780727.1">
    <property type="nucleotide sequence ID" value="NZ_SPDS01000002.1"/>
</dbReference>
<dbReference type="AlphaFoldDB" id="A0A4Y8TU98"/>
<sequence length="152" mass="17216">MSQLMERPQQDEMRAQLLKARQRMEVDALDYKRTLKAAAGGMTQREMAALLGMSQPAVAKALQRAQAVPAVVGEFNAASPYEVCQRYAAGYIDREELVRLLVEWPYKPTPWANEYGEYEESLDGTWEEVGEALRHELIDAATYEEVLMKTAD</sequence>
<proteinExistence type="predicted"/>
<gene>
    <name evidence="1" type="ORF">EXY26_12825</name>
</gene>
<evidence type="ECO:0000313" key="1">
    <source>
        <dbReference type="EMBL" id="TFH54860.1"/>
    </source>
</evidence>
<dbReference type="EMBL" id="SPDS01000002">
    <property type="protein sequence ID" value="TFH54860.1"/>
    <property type="molecule type" value="Genomic_DNA"/>
</dbReference>
<evidence type="ECO:0000313" key="2">
    <source>
        <dbReference type="Proteomes" id="UP000297638"/>
    </source>
</evidence>
<reference evidence="1 2" key="1">
    <citation type="submission" date="2019-03" db="EMBL/GenBank/DDBJ databases">
        <title>Glutamicibacter sp. LJH19 genome.</title>
        <authorList>
            <person name="Sinai Borker S."/>
            <person name="Kumar R."/>
        </authorList>
    </citation>
    <scope>NUCLEOTIDE SEQUENCE [LARGE SCALE GENOMIC DNA]</scope>
    <source>
        <strain evidence="1 2">LJH19</strain>
    </source>
</reference>
<dbReference type="Proteomes" id="UP000297638">
    <property type="component" value="Unassembled WGS sequence"/>
</dbReference>
<accession>A0A4Y8TU98</accession>
<dbReference type="Gene3D" id="1.10.10.60">
    <property type="entry name" value="Homeodomain-like"/>
    <property type="match status" value="1"/>
</dbReference>
<protein>
    <submittedName>
        <fullName evidence="1">Uncharacterized protein</fullName>
    </submittedName>
</protein>
<comment type="caution">
    <text evidence="1">The sequence shown here is derived from an EMBL/GenBank/DDBJ whole genome shotgun (WGS) entry which is preliminary data.</text>
</comment>